<dbReference type="EMBL" id="GGFM01011801">
    <property type="protein sequence ID" value="MBW32552.1"/>
    <property type="molecule type" value="Transcribed_RNA"/>
</dbReference>
<protein>
    <submittedName>
        <fullName evidence="1">Putative secreted peptide</fullName>
    </submittedName>
</protein>
<reference evidence="1" key="1">
    <citation type="submission" date="2018-01" db="EMBL/GenBank/DDBJ databases">
        <title>An insight into the sialome of Amazonian anophelines.</title>
        <authorList>
            <person name="Ribeiro J.M."/>
            <person name="Scarpassa V."/>
            <person name="Calvo E."/>
        </authorList>
    </citation>
    <scope>NUCLEOTIDE SEQUENCE</scope>
    <source>
        <tissue evidence="1">Salivary glands</tissue>
    </source>
</reference>
<name>A0A2M3ZVN3_9DIPT</name>
<proteinExistence type="predicted"/>
<accession>A0A2M3ZVN3</accession>
<evidence type="ECO:0000313" key="1">
    <source>
        <dbReference type="EMBL" id="MBW32552.1"/>
    </source>
</evidence>
<organism evidence="1">
    <name type="scientific">Anopheles braziliensis</name>
    <dbReference type="NCBI Taxonomy" id="58242"/>
    <lineage>
        <taxon>Eukaryota</taxon>
        <taxon>Metazoa</taxon>
        <taxon>Ecdysozoa</taxon>
        <taxon>Arthropoda</taxon>
        <taxon>Hexapoda</taxon>
        <taxon>Insecta</taxon>
        <taxon>Pterygota</taxon>
        <taxon>Neoptera</taxon>
        <taxon>Endopterygota</taxon>
        <taxon>Diptera</taxon>
        <taxon>Nematocera</taxon>
        <taxon>Culicoidea</taxon>
        <taxon>Culicidae</taxon>
        <taxon>Anophelinae</taxon>
        <taxon>Anopheles</taxon>
    </lineage>
</organism>
<sequence length="68" mass="7080">MCGVVATPGVPPMPFTVLAAAAPEACDGAAAEPPGVPPPIAREFLAASLRFERRFFGEVALLWSVLSR</sequence>
<dbReference type="AlphaFoldDB" id="A0A2M3ZVN3"/>